<evidence type="ECO:0000313" key="2">
    <source>
        <dbReference type="EMBL" id="KAH8704862.1"/>
    </source>
</evidence>
<keyword evidence="3" id="KW-1185">Reference proteome</keyword>
<proteinExistence type="predicted"/>
<dbReference type="Gene3D" id="2.60.120.10">
    <property type="entry name" value="Jelly Rolls"/>
    <property type="match status" value="1"/>
</dbReference>
<dbReference type="InterPro" id="IPR014710">
    <property type="entry name" value="RmlC-like_jellyroll"/>
</dbReference>
<dbReference type="RefSeq" id="XP_046077483.1">
    <property type="nucleotide sequence ID" value="XM_046219229.1"/>
</dbReference>
<dbReference type="Proteomes" id="UP001201262">
    <property type="component" value="Unassembled WGS sequence"/>
</dbReference>
<reference evidence="2" key="1">
    <citation type="submission" date="2021-12" db="EMBL/GenBank/DDBJ databases">
        <title>Convergent genome expansion in fungi linked to evolution of root-endophyte symbiosis.</title>
        <authorList>
            <consortium name="DOE Joint Genome Institute"/>
            <person name="Ke Y.-H."/>
            <person name="Bonito G."/>
            <person name="Liao H.-L."/>
            <person name="Looney B."/>
            <person name="Rojas-Flechas A."/>
            <person name="Nash J."/>
            <person name="Hameed K."/>
            <person name="Schadt C."/>
            <person name="Martin F."/>
            <person name="Crous P.W."/>
            <person name="Miettinen O."/>
            <person name="Magnuson J.K."/>
            <person name="Labbe J."/>
            <person name="Jacobson D."/>
            <person name="Doktycz M.J."/>
            <person name="Veneault-Fourrey C."/>
            <person name="Kuo A."/>
            <person name="Mondo S."/>
            <person name="Calhoun S."/>
            <person name="Riley R."/>
            <person name="Ohm R."/>
            <person name="LaButti K."/>
            <person name="Andreopoulos B."/>
            <person name="Pangilinan J."/>
            <person name="Nolan M."/>
            <person name="Tritt A."/>
            <person name="Clum A."/>
            <person name="Lipzen A."/>
            <person name="Daum C."/>
            <person name="Barry K."/>
            <person name="Grigoriev I.V."/>
            <person name="Vilgalys R."/>
        </authorList>
    </citation>
    <scope>NUCLEOTIDE SEQUENCE</scope>
    <source>
        <strain evidence="2">PMI_201</strain>
    </source>
</reference>
<sequence>MPESKPNLTGDLKPTSIPHGAWDSFPWEPLPEWGGSKSVIYRSQDGKVAMGAFRETGKATLTYPNDEFFIVTSGWIDVKINGGESFRMTKGDLTFIKKGQTVDFVFSDDSANVAVYIGDEKITMC</sequence>
<dbReference type="Pfam" id="PF05899">
    <property type="entry name" value="Cupin_3"/>
    <property type="match status" value="1"/>
</dbReference>
<evidence type="ECO:0000259" key="1">
    <source>
        <dbReference type="Pfam" id="PF05899"/>
    </source>
</evidence>
<protein>
    <recommendedName>
        <fullName evidence="1">(S)-ureidoglycine aminohydrolase cupin domain-containing protein</fullName>
    </recommendedName>
</protein>
<accession>A0AAD4Q601</accession>
<dbReference type="InterPro" id="IPR008579">
    <property type="entry name" value="UGlyAH_Cupin_dom"/>
</dbReference>
<dbReference type="GeneID" id="70249516"/>
<organism evidence="2 3">
    <name type="scientific">Talaromyces proteolyticus</name>
    <dbReference type="NCBI Taxonomy" id="1131652"/>
    <lineage>
        <taxon>Eukaryota</taxon>
        <taxon>Fungi</taxon>
        <taxon>Dikarya</taxon>
        <taxon>Ascomycota</taxon>
        <taxon>Pezizomycotina</taxon>
        <taxon>Eurotiomycetes</taxon>
        <taxon>Eurotiomycetidae</taxon>
        <taxon>Eurotiales</taxon>
        <taxon>Trichocomaceae</taxon>
        <taxon>Talaromyces</taxon>
        <taxon>Talaromyces sect. Bacilispori</taxon>
    </lineage>
</organism>
<evidence type="ECO:0000313" key="3">
    <source>
        <dbReference type="Proteomes" id="UP001201262"/>
    </source>
</evidence>
<dbReference type="InterPro" id="IPR011051">
    <property type="entry name" value="RmlC_Cupin_sf"/>
</dbReference>
<name>A0AAD4Q601_9EURO</name>
<comment type="caution">
    <text evidence="2">The sequence shown here is derived from an EMBL/GenBank/DDBJ whole genome shotgun (WGS) entry which is preliminary data.</text>
</comment>
<dbReference type="SUPFAM" id="SSF51182">
    <property type="entry name" value="RmlC-like cupins"/>
    <property type="match status" value="1"/>
</dbReference>
<gene>
    <name evidence="2" type="ORF">BGW36DRAFT_412987</name>
</gene>
<feature type="domain" description="(S)-ureidoglycine aminohydrolase cupin" evidence="1">
    <location>
        <begin position="51"/>
        <end position="103"/>
    </location>
</feature>
<dbReference type="CDD" id="cd02208">
    <property type="entry name" value="cupin_RmlC-like"/>
    <property type="match status" value="1"/>
</dbReference>
<dbReference type="EMBL" id="JAJTJA010000001">
    <property type="protein sequence ID" value="KAH8704862.1"/>
    <property type="molecule type" value="Genomic_DNA"/>
</dbReference>
<dbReference type="AlphaFoldDB" id="A0AAD4Q601"/>